<organism evidence="1 2">
    <name type="scientific">Sporofaciens musculi</name>
    <dbReference type="NCBI Taxonomy" id="2681861"/>
    <lineage>
        <taxon>Bacteria</taxon>
        <taxon>Bacillati</taxon>
        <taxon>Bacillota</taxon>
        <taxon>Clostridia</taxon>
        <taxon>Lachnospirales</taxon>
        <taxon>Lachnospiraceae</taxon>
        <taxon>Sporofaciens</taxon>
    </lineage>
</organism>
<protein>
    <submittedName>
        <fullName evidence="1">Uncharacterized protein</fullName>
    </submittedName>
</protein>
<comment type="caution">
    <text evidence="1">The sequence shown here is derived from an EMBL/GenBank/DDBJ whole genome shotgun (WGS) entry which is preliminary data.</text>
</comment>
<dbReference type="Proteomes" id="UP000460412">
    <property type="component" value="Unassembled WGS sequence"/>
</dbReference>
<evidence type="ECO:0000313" key="2">
    <source>
        <dbReference type="Proteomes" id="UP000460412"/>
    </source>
</evidence>
<dbReference type="RefSeq" id="WP_159752451.1">
    <property type="nucleotide sequence ID" value="NZ_CASSPE010000243.1"/>
</dbReference>
<evidence type="ECO:0000313" key="1">
    <source>
        <dbReference type="EMBL" id="MXP77265.1"/>
    </source>
</evidence>
<dbReference type="EMBL" id="WUQX01000001">
    <property type="protein sequence ID" value="MXP77265.1"/>
    <property type="molecule type" value="Genomic_DNA"/>
</dbReference>
<gene>
    <name evidence="1" type="ORF">GN277_18345</name>
</gene>
<reference evidence="1 2" key="1">
    <citation type="submission" date="2019-12" db="EMBL/GenBank/DDBJ databases">
        <title>Sporaefaciens musculi gen. nov., sp. nov., a novel bacterium isolated from the caecum of an obese mouse.</title>
        <authorList>
            <person name="Rasmussen T.S."/>
            <person name="Streidl T."/>
            <person name="Hitch T.C.A."/>
            <person name="Wortmann E."/>
            <person name="Deptula P."/>
            <person name="Hansen M."/>
            <person name="Nielsen D.S."/>
            <person name="Clavel T."/>
            <person name="Vogensen F.K."/>
        </authorList>
    </citation>
    <scope>NUCLEOTIDE SEQUENCE [LARGE SCALE GENOMIC DNA]</scope>
    <source>
        <strain evidence="1 2">WCA-9-b2</strain>
    </source>
</reference>
<dbReference type="AlphaFoldDB" id="A0A7X3MIX4"/>
<keyword evidence="2" id="KW-1185">Reference proteome</keyword>
<sequence>MGYIQDYLAQCPEELLYQDYLEDISNRNKNPEYQEYLEKCVKEARLYKCRRKLYKDHLRTEYEGTVKRGKWLIDVYIDSEGNYWTDDRVMIGKWIITGYEMVSGQKEPDYTYWQHIGEDSDWEQVFEKYGGIPPYWEKLPEEEQEDGYEDYSGHVA</sequence>
<accession>A0A7X3MIX4</accession>
<proteinExistence type="predicted"/>
<name>A0A7X3MIX4_9FIRM</name>